<evidence type="ECO:0000313" key="6">
    <source>
        <dbReference type="EMBL" id="WAL68065.1"/>
    </source>
</evidence>
<protein>
    <submittedName>
        <fullName evidence="6">AraC family transcriptional regulator</fullName>
    </submittedName>
</protein>
<evidence type="ECO:0000256" key="1">
    <source>
        <dbReference type="ARBA" id="ARBA00023015"/>
    </source>
</evidence>
<organism evidence="6 7">
    <name type="scientific">Amycolatopsis cynarae</name>
    <dbReference type="NCBI Taxonomy" id="2995223"/>
    <lineage>
        <taxon>Bacteria</taxon>
        <taxon>Bacillati</taxon>
        <taxon>Actinomycetota</taxon>
        <taxon>Actinomycetes</taxon>
        <taxon>Pseudonocardiales</taxon>
        <taxon>Pseudonocardiaceae</taxon>
        <taxon>Amycolatopsis</taxon>
    </lineage>
</organism>
<dbReference type="EMBL" id="CP113836">
    <property type="protein sequence ID" value="WAL68065.1"/>
    <property type="molecule type" value="Genomic_DNA"/>
</dbReference>
<keyword evidence="7" id="KW-1185">Reference proteome</keyword>
<dbReference type="PROSITE" id="PS01124">
    <property type="entry name" value="HTH_ARAC_FAMILY_2"/>
    <property type="match status" value="1"/>
</dbReference>
<reference evidence="6" key="1">
    <citation type="submission" date="2022-11" db="EMBL/GenBank/DDBJ databases">
        <authorList>
            <person name="Mo P."/>
        </authorList>
    </citation>
    <scope>NUCLEOTIDE SEQUENCE</scope>
    <source>
        <strain evidence="6">HUAS 11-8</strain>
    </source>
</reference>
<dbReference type="InterPro" id="IPR032783">
    <property type="entry name" value="AraC_lig"/>
</dbReference>
<dbReference type="PANTHER" id="PTHR46796">
    <property type="entry name" value="HTH-TYPE TRANSCRIPTIONAL ACTIVATOR RHAS-RELATED"/>
    <property type="match status" value="1"/>
</dbReference>
<evidence type="ECO:0000256" key="3">
    <source>
        <dbReference type="ARBA" id="ARBA00023163"/>
    </source>
</evidence>
<dbReference type="InterPro" id="IPR020449">
    <property type="entry name" value="Tscrpt_reg_AraC-type_HTH"/>
</dbReference>
<dbReference type="PROSITE" id="PS00041">
    <property type="entry name" value="HTH_ARAC_FAMILY_1"/>
    <property type="match status" value="1"/>
</dbReference>
<dbReference type="PRINTS" id="PR00032">
    <property type="entry name" value="HTHARAC"/>
</dbReference>
<dbReference type="RefSeq" id="WP_268758160.1">
    <property type="nucleotide sequence ID" value="NZ_CP113836.1"/>
</dbReference>
<feature type="domain" description="HTH araC/xylS-type" evidence="5">
    <location>
        <begin position="202"/>
        <end position="300"/>
    </location>
</feature>
<feature type="region of interest" description="Disordered" evidence="4">
    <location>
        <begin position="294"/>
        <end position="332"/>
    </location>
</feature>
<proteinExistence type="predicted"/>
<keyword evidence="1" id="KW-0805">Transcription regulation</keyword>
<dbReference type="SUPFAM" id="SSF46689">
    <property type="entry name" value="Homeodomain-like"/>
    <property type="match status" value="2"/>
</dbReference>
<dbReference type="InterPro" id="IPR018060">
    <property type="entry name" value="HTH_AraC"/>
</dbReference>
<keyword evidence="3" id="KW-0804">Transcription</keyword>
<dbReference type="Gene3D" id="1.10.10.60">
    <property type="entry name" value="Homeodomain-like"/>
    <property type="match status" value="1"/>
</dbReference>
<evidence type="ECO:0000256" key="4">
    <source>
        <dbReference type="SAM" id="MobiDB-lite"/>
    </source>
</evidence>
<dbReference type="SMART" id="SM00342">
    <property type="entry name" value="HTH_ARAC"/>
    <property type="match status" value="1"/>
</dbReference>
<gene>
    <name evidence="6" type="ORF">ORV05_09965</name>
</gene>
<evidence type="ECO:0000259" key="5">
    <source>
        <dbReference type="PROSITE" id="PS01124"/>
    </source>
</evidence>
<name>A0ABY7B6X0_9PSEU</name>
<dbReference type="InterPro" id="IPR018062">
    <property type="entry name" value="HTH_AraC-typ_CS"/>
</dbReference>
<dbReference type="PANTHER" id="PTHR46796:SF13">
    <property type="entry name" value="HTH-TYPE TRANSCRIPTIONAL ACTIVATOR RHAS"/>
    <property type="match status" value="1"/>
</dbReference>
<dbReference type="InterPro" id="IPR050204">
    <property type="entry name" value="AraC_XylS_family_regulators"/>
</dbReference>
<dbReference type="Pfam" id="PF12852">
    <property type="entry name" value="Cupin_6"/>
    <property type="match status" value="1"/>
</dbReference>
<sequence length="332" mass="35179">MDPLEDVLALLGTKAHLSTGLLAGGRWAVRFRPPEGVKFNTVRRGRCFLRVEGSGEPIALAEGDCYLLTKPVAFTLFSDPDAVPLEAGPIFARAEDGLARTGEGEDVLLIGGRFSFGERANTLLLDGLPAVIHVPSGTAEADTVRWALGQIGMELLHRPLGATLVAEHLAVVMFVHILRLHLAREPKPASGWLAGLADPVVAAALTAMHTSPARPWTVAELARAGAVSRSALAARFKDVVGAGPLDYLTGWRIELASHRLRKGTDTLAVIARDVGYSSESAFSTAFKRITGISPRDYRKAPPTAGGLPGVRRRPSRRGDDAEGPDLAVDGGA</sequence>
<evidence type="ECO:0000256" key="2">
    <source>
        <dbReference type="ARBA" id="ARBA00023125"/>
    </source>
</evidence>
<accession>A0ABY7B6X0</accession>
<evidence type="ECO:0000313" key="7">
    <source>
        <dbReference type="Proteomes" id="UP001163203"/>
    </source>
</evidence>
<dbReference type="Proteomes" id="UP001163203">
    <property type="component" value="Chromosome"/>
</dbReference>
<dbReference type="InterPro" id="IPR009057">
    <property type="entry name" value="Homeodomain-like_sf"/>
</dbReference>
<keyword evidence="2" id="KW-0238">DNA-binding</keyword>
<dbReference type="Pfam" id="PF12833">
    <property type="entry name" value="HTH_18"/>
    <property type="match status" value="1"/>
</dbReference>